<accession>A0ACC2Q5V8</accession>
<dbReference type="EMBL" id="CM056803">
    <property type="protein sequence ID" value="KAJ8707519.1"/>
    <property type="molecule type" value="Genomic_DNA"/>
</dbReference>
<keyword evidence="2" id="KW-1185">Reference proteome</keyword>
<sequence length="415" mass="47415">MTRCSVPLCSHNANHHFPKDIKQRHNWLKAIEREDFVPKNGARICRRHFHRSDYVQVSQVTGRPLVRRCLKKTAVPSVFPWNRKSVSKVNVTREERRKGHQTYKRFDKTRKHHKDDARNVSNNIESPMYNDVHSRPLKSSRIKHHTQGTQTLDCTRLFATTKQLLSDDESVLFYTGLDNYAKFTSLLSTLLPMANEIKYRSKKANTLTAEDQFLILLIKLKRSKPDFEIGKMFGVNKTDVSNVIVTWVSFVTDHWSHLDSWPNQHIVDSYMPQALRGNVSNRIVIDAEIPIKKENYSNAERASFSQYKLKKTVKLIAGCTRDGLVIHCLEPEASTASGVQIRDESPISGEMSVDHKLAKSISMEKLVGSTKTFKILASALNQNYAPLSSKIFSVCLMICSIRVGIVTVNNDLITY</sequence>
<protein>
    <submittedName>
        <fullName evidence="1">Uncharacterized protein</fullName>
    </submittedName>
</protein>
<dbReference type="Proteomes" id="UP001231649">
    <property type="component" value="Chromosome 27"/>
</dbReference>
<evidence type="ECO:0000313" key="2">
    <source>
        <dbReference type="Proteomes" id="UP001231649"/>
    </source>
</evidence>
<name>A0ACC2Q5V8_9NEOP</name>
<comment type="caution">
    <text evidence="1">The sequence shown here is derived from an EMBL/GenBank/DDBJ whole genome shotgun (WGS) entry which is preliminary data.</text>
</comment>
<organism evidence="1 2">
    <name type="scientific">Mythimna loreyi</name>
    <dbReference type="NCBI Taxonomy" id="667449"/>
    <lineage>
        <taxon>Eukaryota</taxon>
        <taxon>Metazoa</taxon>
        <taxon>Ecdysozoa</taxon>
        <taxon>Arthropoda</taxon>
        <taxon>Hexapoda</taxon>
        <taxon>Insecta</taxon>
        <taxon>Pterygota</taxon>
        <taxon>Neoptera</taxon>
        <taxon>Endopterygota</taxon>
        <taxon>Lepidoptera</taxon>
        <taxon>Glossata</taxon>
        <taxon>Ditrysia</taxon>
        <taxon>Noctuoidea</taxon>
        <taxon>Noctuidae</taxon>
        <taxon>Noctuinae</taxon>
        <taxon>Hadenini</taxon>
        <taxon>Mythimna</taxon>
    </lineage>
</organism>
<reference evidence="1" key="1">
    <citation type="submission" date="2023-03" db="EMBL/GenBank/DDBJ databases">
        <title>Chromosome-level genomes of two armyworms, Mythimna separata and Mythimna loreyi, provide insights into the biosynthesis and reception of sex pheromones.</title>
        <authorList>
            <person name="Zhao H."/>
        </authorList>
    </citation>
    <scope>NUCLEOTIDE SEQUENCE</scope>
    <source>
        <strain evidence="1">BeijingLab</strain>
    </source>
</reference>
<gene>
    <name evidence="1" type="ORF">PYW08_010771</name>
</gene>
<evidence type="ECO:0000313" key="1">
    <source>
        <dbReference type="EMBL" id="KAJ8707519.1"/>
    </source>
</evidence>
<proteinExistence type="predicted"/>